<name>A0A168BGD8_CORDF</name>
<organism evidence="2 3">
    <name type="scientific">Akanthomyces lecanii RCEF 1005</name>
    <dbReference type="NCBI Taxonomy" id="1081108"/>
    <lineage>
        <taxon>Eukaryota</taxon>
        <taxon>Fungi</taxon>
        <taxon>Dikarya</taxon>
        <taxon>Ascomycota</taxon>
        <taxon>Pezizomycotina</taxon>
        <taxon>Sordariomycetes</taxon>
        <taxon>Hypocreomycetidae</taxon>
        <taxon>Hypocreales</taxon>
        <taxon>Cordycipitaceae</taxon>
        <taxon>Akanthomyces</taxon>
        <taxon>Cordyceps confragosa</taxon>
    </lineage>
</organism>
<proteinExistence type="predicted"/>
<dbReference type="GO" id="GO:0005975">
    <property type="term" value="P:carbohydrate metabolic process"/>
    <property type="evidence" value="ECO:0007669"/>
    <property type="project" value="InterPro"/>
</dbReference>
<dbReference type="AlphaFoldDB" id="A0A168BGD8"/>
<dbReference type="Pfam" id="PF00722">
    <property type="entry name" value="Glyco_hydro_16"/>
    <property type="match status" value="1"/>
</dbReference>
<gene>
    <name evidence="2" type="ORF">LEL_09894</name>
</gene>
<dbReference type="OrthoDB" id="4781at2759"/>
<dbReference type="Gene3D" id="2.60.120.200">
    <property type="match status" value="1"/>
</dbReference>
<reference evidence="2 3" key="1">
    <citation type="journal article" date="2016" name="Genome Biol. Evol.">
        <title>Divergent and convergent evolution of fungal pathogenicity.</title>
        <authorList>
            <person name="Shang Y."/>
            <person name="Xiao G."/>
            <person name="Zheng P."/>
            <person name="Cen K."/>
            <person name="Zhan S."/>
            <person name="Wang C."/>
        </authorList>
    </citation>
    <scope>NUCLEOTIDE SEQUENCE [LARGE SCALE GENOMIC DNA]</scope>
    <source>
        <strain evidence="2 3">RCEF 1005</strain>
    </source>
</reference>
<accession>A0A168BGD8</accession>
<evidence type="ECO:0000259" key="1">
    <source>
        <dbReference type="Pfam" id="PF00722"/>
    </source>
</evidence>
<dbReference type="InterPro" id="IPR000757">
    <property type="entry name" value="Beta-glucanase-like"/>
</dbReference>
<feature type="domain" description="GH16" evidence="1">
    <location>
        <begin position="13"/>
        <end position="81"/>
    </location>
</feature>
<dbReference type="GO" id="GO:0004553">
    <property type="term" value="F:hydrolase activity, hydrolyzing O-glycosyl compounds"/>
    <property type="evidence" value="ECO:0007669"/>
    <property type="project" value="InterPro"/>
</dbReference>
<dbReference type="EMBL" id="AZHF01000010">
    <property type="protein sequence ID" value="OAA70078.1"/>
    <property type="molecule type" value="Genomic_DNA"/>
</dbReference>
<dbReference type="STRING" id="1081108.A0A168BGD8"/>
<dbReference type="Proteomes" id="UP000076881">
    <property type="component" value="Unassembled WGS sequence"/>
</dbReference>
<protein>
    <submittedName>
        <fullName evidence="2">Glycoside hydrolase, family 16</fullName>
    </submittedName>
</protein>
<comment type="caution">
    <text evidence="2">The sequence shown here is derived from an EMBL/GenBank/DDBJ whole genome shotgun (WGS) entry which is preliminary data.</text>
</comment>
<dbReference type="SUPFAM" id="SSF49899">
    <property type="entry name" value="Concanavalin A-like lectins/glucanases"/>
    <property type="match status" value="1"/>
</dbReference>
<dbReference type="InterPro" id="IPR013320">
    <property type="entry name" value="ConA-like_dom_sf"/>
</dbReference>
<sequence>MALNFFVKATPPVDDISSKVHKYTVDWTPDRIEWSVDGTVQRILTASQVGARFPSSPTHVKLGAWIAGHDDNDPDTITLRWCA</sequence>
<evidence type="ECO:0000313" key="2">
    <source>
        <dbReference type="EMBL" id="OAA70078.1"/>
    </source>
</evidence>
<keyword evidence="2" id="KW-0378">Hydrolase</keyword>
<evidence type="ECO:0000313" key="3">
    <source>
        <dbReference type="Proteomes" id="UP000076881"/>
    </source>
</evidence>
<keyword evidence="3" id="KW-1185">Reference proteome</keyword>